<name>Q3TDQ9_MOUSE</name>
<evidence type="ECO:0000313" key="1">
    <source>
        <dbReference type="EMBL" id="BAE41542.1"/>
    </source>
</evidence>
<protein>
    <submittedName>
        <fullName evidence="1">Uncharacterized protein</fullName>
    </submittedName>
</protein>
<accession>Q3TDQ9</accession>
<reference evidence="1" key="8">
    <citation type="journal article" date="2005" name="Science">
        <title>Antisense Transcription in the Mammalian Transcriptome.</title>
        <authorList>
            <consortium name="RIKEN Genome Exploration Research Group and Genome Science Group (Genome Network Project Core Group) and the FANTOM Consortium"/>
        </authorList>
    </citation>
    <scope>NUCLEOTIDE SEQUENCE</scope>
    <source>
        <strain evidence="1">NOD</strain>
    </source>
</reference>
<reference evidence="1" key="7">
    <citation type="journal article" date="2005" name="Science">
        <title>The Transcriptional Landscape of the Mammalian Genome.</title>
        <authorList>
            <consortium name="The FANTOM Consortium"/>
            <consortium name="Riken Genome Exploration Research Group and Genome Science Group (Genome Network Project Core Group)"/>
        </authorList>
    </citation>
    <scope>NUCLEOTIDE SEQUENCE</scope>
    <source>
        <strain evidence="1">NOD</strain>
    </source>
</reference>
<reference evidence="1" key="5">
    <citation type="journal article" date="2002" name="Nature">
        <title>Analysis of the mouse transcriptome based on functional annotation of 60,770 full-length cDNAs.</title>
        <authorList>
            <consortium name="The FANTOM Consortium and the RIKEN Genome Exploration Research Group Phase I and II Team"/>
        </authorList>
    </citation>
    <scope>NUCLEOTIDE SEQUENCE</scope>
    <source>
        <strain evidence="1">NOD</strain>
    </source>
</reference>
<sequence length="97" mass="10930">MSQLTLIAQSAVRPHSLEKWKTVTQIPILYPPSLSLRPGNRMSCWPSLAQVTTVEGHSYKWVRLTREHCPWNFALKPGWERATGLDVCSSLLSPQAS</sequence>
<dbReference type="AGR" id="MGI:2444391"/>
<reference evidence="1" key="3">
    <citation type="journal article" date="2000" name="Genome Res.">
        <title>RIKEN integrated sequence analysis (RISA) system--384-format sequencing pipeline with 384 multicapillary sequencer.</title>
        <authorList>
            <person name="Shibata K."/>
            <person name="Itoh M."/>
            <person name="Aizawa K."/>
            <person name="Nagaoka S."/>
            <person name="Sasaki N."/>
            <person name="Carninci P."/>
            <person name="Konno H."/>
            <person name="Akiyama J."/>
            <person name="Nishi K."/>
            <person name="Kitsunai T."/>
            <person name="Tashiro H."/>
            <person name="Itoh M."/>
            <person name="Sumi N."/>
            <person name="Ishii Y."/>
            <person name="Nakamura S."/>
            <person name="Hazama M."/>
            <person name="Nishine T."/>
            <person name="Harada A."/>
            <person name="Yamamoto R."/>
            <person name="Matsumoto H."/>
            <person name="Sakaguchi S."/>
            <person name="Ikegami T."/>
            <person name="Kashiwagi K."/>
            <person name="Fujiwake S."/>
            <person name="Inoue K."/>
            <person name="Togawa Y."/>
            <person name="Izawa M."/>
            <person name="Ohara E."/>
            <person name="Watahiki M."/>
            <person name="Yoneda Y."/>
            <person name="Ishikawa T."/>
            <person name="Ozawa K."/>
            <person name="Tanaka T."/>
            <person name="Matsuura S."/>
            <person name="Kawai J."/>
            <person name="Okazaki Y."/>
            <person name="Muramatsu M."/>
            <person name="Inoue Y."/>
            <person name="Kira A."/>
            <person name="Hayashizaki Y."/>
        </authorList>
    </citation>
    <scope>NUCLEOTIDE SEQUENCE</scope>
    <source>
        <strain evidence="1">NOD</strain>
    </source>
</reference>
<evidence type="ECO:0000313" key="2">
    <source>
        <dbReference type="MGI" id="MGI:2444391"/>
    </source>
</evidence>
<reference evidence="1" key="6">
    <citation type="submission" date="2004-04" db="EMBL/GenBank/DDBJ databases">
        <authorList>
            <person name="Arakawa T."/>
            <person name="Carninci P."/>
            <person name="Fukuda S."/>
            <person name="Hashizume W."/>
            <person name="Hayashida K."/>
            <person name="Hori F."/>
            <person name="Iida J."/>
            <person name="Imamura K."/>
            <person name="Imotani K."/>
            <person name="Itoh M."/>
            <person name="Kanagawa S."/>
            <person name="Kawai J."/>
            <person name="Kojima M."/>
            <person name="Konno H."/>
            <person name="Murata M."/>
            <person name="Nakamura M."/>
            <person name="Ninomiya N."/>
            <person name="Nishiyori H."/>
            <person name="Nomura K."/>
            <person name="Ohno M."/>
            <person name="Sakazume N."/>
            <person name="Sano H."/>
            <person name="Sasaki D."/>
            <person name="Shibata K."/>
            <person name="Shiraki T."/>
            <person name="Tagami M."/>
            <person name="Tagami Y."/>
            <person name="Waki K."/>
            <person name="Watahiki A."/>
            <person name="Muramatsu M."/>
            <person name="Hayashizaki Y."/>
        </authorList>
    </citation>
    <scope>NUCLEOTIDE SEQUENCE</scope>
    <source>
        <strain evidence="1">NOD</strain>
    </source>
</reference>
<proteinExistence type="evidence at transcript level"/>
<reference evidence="1" key="4">
    <citation type="journal article" date="2001" name="Nature">
        <title>Functional annotation of a full-length mouse cDNA collection.</title>
        <authorList>
            <consortium name="The RIKEN Genome Exploration Research Group Phase II Team and the FANTOM Consortium"/>
        </authorList>
    </citation>
    <scope>NUCLEOTIDE SEQUENCE</scope>
    <source>
        <strain evidence="1">NOD</strain>
    </source>
</reference>
<dbReference type="EMBL" id="AK170066">
    <property type="protein sequence ID" value="BAE41542.1"/>
    <property type="molecule type" value="mRNA"/>
</dbReference>
<dbReference type="AlphaFoldDB" id="Q3TDQ9"/>
<reference evidence="1" key="2">
    <citation type="journal article" date="2000" name="Genome Res.">
        <title>Normalization and subtraction of cap-trapper-selected cDNAs to prepare full-length cDNA libraries for rapid discovery of new genes.</title>
        <authorList>
            <person name="Carninci P."/>
            <person name="Shibata Y."/>
            <person name="Hayatsu N."/>
            <person name="Sugahara Y."/>
            <person name="Shibata K."/>
            <person name="Itoh M."/>
            <person name="Konno H."/>
            <person name="Okazaki Y."/>
            <person name="Muramatsu M."/>
            <person name="Hayashizaki Y."/>
        </authorList>
    </citation>
    <scope>NUCLEOTIDE SEQUENCE</scope>
    <source>
        <strain evidence="1">NOD</strain>
    </source>
</reference>
<organism evidence="1">
    <name type="scientific">Mus musculus</name>
    <name type="common">Mouse</name>
    <dbReference type="NCBI Taxonomy" id="10090"/>
    <lineage>
        <taxon>Eukaryota</taxon>
        <taxon>Metazoa</taxon>
        <taxon>Chordata</taxon>
        <taxon>Craniata</taxon>
        <taxon>Vertebrata</taxon>
        <taxon>Euteleostomi</taxon>
        <taxon>Mammalia</taxon>
        <taxon>Eutheria</taxon>
        <taxon>Euarchontoglires</taxon>
        <taxon>Glires</taxon>
        <taxon>Rodentia</taxon>
        <taxon>Myomorpha</taxon>
        <taxon>Muroidea</taxon>
        <taxon>Muridae</taxon>
        <taxon>Murinae</taxon>
        <taxon>Mus</taxon>
        <taxon>Mus</taxon>
    </lineage>
</organism>
<gene>
    <name evidence="2" type="primary">Slc25a44</name>
</gene>
<reference evidence="1" key="1">
    <citation type="journal article" date="1999" name="Methods Enzymol.">
        <title>High-efficiency full-length cDNA cloning.</title>
        <authorList>
            <person name="Carninci P."/>
            <person name="Hayashizaki Y."/>
        </authorList>
    </citation>
    <scope>NUCLEOTIDE SEQUENCE</scope>
    <source>
        <strain evidence="1">NOD</strain>
    </source>
</reference>
<dbReference type="MGI" id="MGI:2444391">
    <property type="gene designation" value="Slc25a44"/>
</dbReference>